<dbReference type="Gene3D" id="3.40.50.10190">
    <property type="entry name" value="BRCT domain"/>
    <property type="match status" value="4"/>
</dbReference>
<dbReference type="Proteomes" id="UP000249619">
    <property type="component" value="Unassembled WGS sequence"/>
</dbReference>
<proteinExistence type="predicted"/>
<evidence type="ECO:0000256" key="2">
    <source>
        <dbReference type="SAM" id="MobiDB-lite"/>
    </source>
</evidence>
<evidence type="ECO:0000313" key="4">
    <source>
        <dbReference type="EMBL" id="RAR07199.1"/>
    </source>
</evidence>
<feature type="compositionally biased region" description="Low complexity" evidence="2">
    <location>
        <begin position="751"/>
        <end position="765"/>
    </location>
</feature>
<dbReference type="InterPro" id="IPR036420">
    <property type="entry name" value="BRCT_dom_sf"/>
</dbReference>
<name>A0A364MYG5_STELY</name>
<dbReference type="Pfam" id="PF00533">
    <property type="entry name" value="BRCT"/>
    <property type="match status" value="1"/>
</dbReference>
<dbReference type="EMBL" id="QGDH01000103">
    <property type="protein sequence ID" value="RAR07199.1"/>
    <property type="molecule type" value="Genomic_DNA"/>
</dbReference>
<dbReference type="SMART" id="SM00292">
    <property type="entry name" value="BRCT"/>
    <property type="match status" value="3"/>
</dbReference>
<feature type="domain" description="BRCT" evidence="3">
    <location>
        <begin position="336"/>
        <end position="425"/>
    </location>
</feature>
<dbReference type="SUPFAM" id="SSF52113">
    <property type="entry name" value="BRCT domain"/>
    <property type="match status" value="3"/>
</dbReference>
<evidence type="ECO:0000259" key="3">
    <source>
        <dbReference type="PROSITE" id="PS50172"/>
    </source>
</evidence>
<accession>A0A364MYG5</accession>
<comment type="caution">
    <text evidence="4">The sequence shown here is derived from an EMBL/GenBank/DDBJ whole genome shotgun (WGS) entry which is preliminary data.</text>
</comment>
<dbReference type="PANTHER" id="PTHR13561:SF20">
    <property type="entry name" value="DNA TOPOISOMERASE 2-BINDING PROTEIN 1"/>
    <property type="match status" value="1"/>
</dbReference>
<dbReference type="CDD" id="cd17731">
    <property type="entry name" value="BRCT_TopBP1_rpt2_like"/>
    <property type="match status" value="1"/>
</dbReference>
<dbReference type="GO" id="GO:0006270">
    <property type="term" value="P:DNA replication initiation"/>
    <property type="evidence" value="ECO:0007669"/>
    <property type="project" value="TreeGrafter"/>
</dbReference>
<dbReference type="STRING" id="183478.A0A364MYG5"/>
<feature type="domain" description="BRCT" evidence="3">
    <location>
        <begin position="16"/>
        <end position="89"/>
    </location>
</feature>
<evidence type="ECO:0000313" key="5">
    <source>
        <dbReference type="Proteomes" id="UP000249619"/>
    </source>
</evidence>
<dbReference type="Pfam" id="PF12738">
    <property type="entry name" value="PTCB-BRCT"/>
    <property type="match status" value="2"/>
</dbReference>
<dbReference type="AlphaFoldDB" id="A0A364MYG5"/>
<feature type="region of interest" description="Disordered" evidence="2">
    <location>
        <begin position="270"/>
        <end position="303"/>
    </location>
</feature>
<dbReference type="PROSITE" id="PS50172">
    <property type="entry name" value="BRCT"/>
    <property type="match status" value="4"/>
</dbReference>
<feature type="compositionally biased region" description="Polar residues" evidence="2">
    <location>
        <begin position="287"/>
        <end position="297"/>
    </location>
</feature>
<organism evidence="4 5">
    <name type="scientific">Stemphylium lycopersici</name>
    <name type="common">Tomato gray leaf spot disease fungus</name>
    <name type="synonym">Thyrospora lycopersici</name>
    <dbReference type="NCBI Taxonomy" id="183478"/>
    <lineage>
        <taxon>Eukaryota</taxon>
        <taxon>Fungi</taxon>
        <taxon>Dikarya</taxon>
        <taxon>Ascomycota</taxon>
        <taxon>Pezizomycotina</taxon>
        <taxon>Dothideomycetes</taxon>
        <taxon>Pleosporomycetidae</taxon>
        <taxon>Pleosporales</taxon>
        <taxon>Pleosporineae</taxon>
        <taxon>Pleosporaceae</taxon>
        <taxon>Stemphylium</taxon>
    </lineage>
</organism>
<sequence length="840" mass="91654">MYSPAAADIDSHDAGTGQLPLAGAILCCTSIAPEQRTQLAAIGAQMGATIKLDLTSDVTHLIVGSTDSAKYRYVAKSRDDVKVLSPEWLGALREVWMSGDDDLDMAALEKEYRMPTFSGLRICLTGFDDPEQRRSIQETVDSNGAEYHGDLTKSVTHLIAATPSGKKYEHALNWRMKIVSLEWLEQSLERGMALDETLYNPTMPLEERGQGAWDRRQPMSPAIGKRTRDAEPSQALNPFRRKLRRSASTKLGSQSDALWAGITAPSFEQKLEEDEWTEDVLAKQDSTRASTRTQTPVSPCRDASALQHDALTEPHPVDPADAHQPSLLPQLDEASQHHGIFEGRITTILRQHLESNGARVIRAVDLNNFSLDELRRGYFVIPHDAEADLTALPEHAGSSISLVTNWWVERCLYGKRLVDPAEDVLSRPFERLSISGFSGLTINSTGFSGIELLHVTKVITLMGASYDEQLSAKTSVVICNPPTVNSPKLKFATDKRIPAVDVKWLWECLRSGRLQSYAEYQLNKTAQPQKPKQRAQRQVHEPTAPLSDGSAKAHEQSQAPKIVTKQSRQQLPQRPGVLDLAQSADGSSTATTDPSARTNDNTNNLNLDDDESAISGFDGAASFPLQETSANSPRRPSTSSENPKPFSRARSSSAESLIAPVPRKSKHDRDTATTDTLNPEPALDAVIPAGAEPEVPQEPPKEKEPEEEKDYSSILAQLRANRKTAPSPADGQAASKTRKRRQLGRATSTRSNASAGGDSSGNLLANDDDDDEENTVLVDEYQPSQELGWDSPGAAKAREQMIRKLGGTVQEKSVAVEGIGVVRDVGGDGPTGRAGRKRRG</sequence>
<reference evidence="5" key="1">
    <citation type="submission" date="2018-05" db="EMBL/GenBank/DDBJ databases">
        <title>Draft genome sequence of Stemphylium lycopersici strain CIDEFI 213.</title>
        <authorList>
            <person name="Medina R."/>
            <person name="Franco M.E.E."/>
            <person name="Lucentini C.G."/>
            <person name="Saparrat M.C.N."/>
            <person name="Balatti P.A."/>
        </authorList>
    </citation>
    <scope>NUCLEOTIDE SEQUENCE [LARGE SCALE GENOMIC DNA]</scope>
    <source>
        <strain evidence="5">CIDEFI 213</strain>
    </source>
</reference>
<feature type="region of interest" description="Disordered" evidence="2">
    <location>
        <begin position="205"/>
        <end position="250"/>
    </location>
</feature>
<dbReference type="CDD" id="cd17723">
    <property type="entry name" value="BRCT_Rad4_rpt4"/>
    <property type="match status" value="1"/>
</dbReference>
<feature type="domain" description="BRCT" evidence="3">
    <location>
        <begin position="112"/>
        <end position="201"/>
    </location>
</feature>
<keyword evidence="1" id="KW-0677">Repeat</keyword>
<feature type="compositionally biased region" description="Polar residues" evidence="2">
    <location>
        <begin position="625"/>
        <end position="642"/>
    </location>
</feature>
<evidence type="ECO:0000256" key="1">
    <source>
        <dbReference type="ARBA" id="ARBA00022737"/>
    </source>
</evidence>
<feature type="compositionally biased region" description="Polar residues" evidence="2">
    <location>
        <begin position="584"/>
        <end position="597"/>
    </location>
</feature>
<dbReference type="InterPro" id="IPR001357">
    <property type="entry name" value="BRCT_dom"/>
</dbReference>
<feature type="compositionally biased region" description="Polar residues" evidence="2">
    <location>
        <begin position="556"/>
        <end position="572"/>
    </location>
</feature>
<feature type="domain" description="BRCT" evidence="3">
    <location>
        <begin position="437"/>
        <end position="522"/>
    </location>
</feature>
<dbReference type="PANTHER" id="PTHR13561">
    <property type="entry name" value="DNA REPLICATION REGULATOR DPB11-RELATED"/>
    <property type="match status" value="1"/>
</dbReference>
<dbReference type="GO" id="GO:0033314">
    <property type="term" value="P:mitotic DNA replication checkpoint signaling"/>
    <property type="evidence" value="ECO:0007669"/>
    <property type="project" value="TreeGrafter"/>
</dbReference>
<feature type="compositionally biased region" description="Basic and acidic residues" evidence="2">
    <location>
        <begin position="205"/>
        <end position="217"/>
    </location>
</feature>
<protein>
    <submittedName>
        <fullName evidence="4">Subunit of dna polymerase ii</fullName>
    </submittedName>
</protein>
<dbReference type="InterPro" id="IPR059215">
    <property type="entry name" value="BRCT2_TopBP1-like"/>
</dbReference>
<gene>
    <name evidence="4" type="ORF">DDE83_006572</name>
</gene>
<keyword evidence="5" id="KW-1185">Reference proteome</keyword>
<feature type="region of interest" description="Disordered" evidence="2">
    <location>
        <begin position="524"/>
        <end position="794"/>
    </location>
</feature>
<dbReference type="GO" id="GO:0007095">
    <property type="term" value="P:mitotic G2 DNA damage checkpoint signaling"/>
    <property type="evidence" value="ECO:0007669"/>
    <property type="project" value="TreeGrafter"/>
</dbReference>